<dbReference type="Gene3D" id="2.30.30.140">
    <property type="match status" value="1"/>
</dbReference>
<evidence type="ECO:0000313" key="3">
    <source>
        <dbReference type="EMBL" id="EEH54562.1"/>
    </source>
</evidence>
<dbReference type="RefSeq" id="XP_003060912.1">
    <property type="nucleotide sequence ID" value="XM_003060866.1"/>
</dbReference>
<feature type="compositionally biased region" description="Acidic residues" evidence="1">
    <location>
        <begin position="489"/>
        <end position="505"/>
    </location>
</feature>
<feature type="compositionally biased region" description="Basic and acidic residues" evidence="1">
    <location>
        <begin position="355"/>
        <end position="396"/>
    </location>
</feature>
<feature type="region of interest" description="Disordered" evidence="1">
    <location>
        <begin position="465"/>
        <end position="506"/>
    </location>
</feature>
<dbReference type="GeneID" id="9686609"/>
<dbReference type="InterPro" id="IPR047365">
    <property type="entry name" value="Tudor_AtPTM-like"/>
</dbReference>
<proteinExistence type="predicted"/>
<dbReference type="AlphaFoldDB" id="C1MZ82"/>
<dbReference type="Pfam" id="PF21743">
    <property type="entry name" value="PTM_DIR17_Tudor"/>
    <property type="match status" value="1"/>
</dbReference>
<feature type="region of interest" description="Disordered" evidence="1">
    <location>
        <begin position="160"/>
        <end position="188"/>
    </location>
</feature>
<feature type="domain" description="PTM/DIR17-like Tudor" evidence="2">
    <location>
        <begin position="424"/>
        <end position="471"/>
    </location>
</feature>
<name>C1MZ82_MICPC</name>
<evidence type="ECO:0000259" key="2">
    <source>
        <dbReference type="Pfam" id="PF21743"/>
    </source>
</evidence>
<evidence type="ECO:0000256" key="1">
    <source>
        <dbReference type="SAM" id="MobiDB-lite"/>
    </source>
</evidence>
<dbReference type="Proteomes" id="UP000001876">
    <property type="component" value="Unassembled WGS sequence"/>
</dbReference>
<keyword evidence="4" id="KW-1185">Reference proteome</keyword>
<feature type="region of interest" description="Disordered" evidence="1">
    <location>
        <begin position="332"/>
        <end position="418"/>
    </location>
</feature>
<accession>C1MZ82</accession>
<gene>
    <name evidence="3" type="ORF">MICPUCDRAFT_60637</name>
</gene>
<sequence>MSYKGSDSCLAAELAVRLNEREFGAPLLAGAAVMTSAEEAWAEFKGAFAALEREGKAVPYFIAERLGLDTENAHCLETVRGCVKQLDEEKGFGKIYKKVYKIEARVWAKFKTAIAELEPQGKALPYFIVQSMGLDTGNHENFDLVKKFLRYYKKELAEREREANVNDAAEPDPDLAPPMNVEESPTNVEVGPRPVAVARANDDDDDDDDGAGDAEIVTAAMIQRAQARLDTMGAVGWKAIARVVAVSPTGDVVARDVADVERILREERVRVGEPRVATPPSSAPAAEDVIAKTIEARVTEMQTEMEAKLTAAVDARVKEKVKEFEANLKSELDAEKEKAKEKAKEPSREPSPPPLRERREQPSKKRSAEKAPTRAGDGKRRREEENDAPREVDRPKRVVSRATPPARKYAPRKNAARTDYFPVGTKIRKMFDGEWFKGVVREVDDKDQKLPYFVKYEDGDKEDLSHEELSRLVVSPRGRPRSKLIHYDDDGEDETTSDEDSEEWEPTAAQLERLNELFKAGVQNPSERAIARIANQISTFGKCTDDNVERWFAVKRGA</sequence>
<protein>
    <submittedName>
        <fullName evidence="3">Predicted protein</fullName>
    </submittedName>
</protein>
<organism evidence="4">
    <name type="scientific">Micromonas pusilla (strain CCMP1545)</name>
    <name type="common">Picoplanktonic green alga</name>
    <dbReference type="NCBI Taxonomy" id="564608"/>
    <lineage>
        <taxon>Eukaryota</taxon>
        <taxon>Viridiplantae</taxon>
        <taxon>Chlorophyta</taxon>
        <taxon>Mamiellophyceae</taxon>
        <taxon>Mamiellales</taxon>
        <taxon>Mamiellaceae</taxon>
        <taxon>Micromonas</taxon>
    </lineage>
</organism>
<dbReference type="KEGG" id="mpp:MICPUCDRAFT_60637"/>
<dbReference type="CDD" id="cd20401">
    <property type="entry name" value="Tudor_AtPTM-like"/>
    <property type="match status" value="1"/>
</dbReference>
<dbReference type="EMBL" id="GG663743">
    <property type="protein sequence ID" value="EEH54562.1"/>
    <property type="molecule type" value="Genomic_DNA"/>
</dbReference>
<evidence type="ECO:0000313" key="4">
    <source>
        <dbReference type="Proteomes" id="UP000001876"/>
    </source>
</evidence>
<feature type="compositionally biased region" description="Basic and acidic residues" evidence="1">
    <location>
        <begin position="332"/>
        <end position="348"/>
    </location>
</feature>
<reference evidence="3 4" key="1">
    <citation type="journal article" date="2009" name="Science">
        <title>Green evolution and dynamic adaptations revealed by genomes of the marine picoeukaryotes Micromonas.</title>
        <authorList>
            <person name="Worden A.Z."/>
            <person name="Lee J.H."/>
            <person name="Mock T."/>
            <person name="Rouze P."/>
            <person name="Simmons M.P."/>
            <person name="Aerts A.L."/>
            <person name="Allen A.E."/>
            <person name="Cuvelier M.L."/>
            <person name="Derelle E."/>
            <person name="Everett M.V."/>
            <person name="Foulon E."/>
            <person name="Grimwood J."/>
            <person name="Gundlach H."/>
            <person name="Henrissat B."/>
            <person name="Napoli C."/>
            <person name="McDonald S.M."/>
            <person name="Parker M.S."/>
            <person name="Rombauts S."/>
            <person name="Salamov A."/>
            <person name="Von Dassow P."/>
            <person name="Badger J.H."/>
            <person name="Coutinho P.M."/>
            <person name="Demir E."/>
            <person name="Dubchak I."/>
            <person name="Gentemann C."/>
            <person name="Eikrem W."/>
            <person name="Gready J.E."/>
            <person name="John U."/>
            <person name="Lanier W."/>
            <person name="Lindquist E.A."/>
            <person name="Lucas S."/>
            <person name="Mayer K.F."/>
            <person name="Moreau H."/>
            <person name="Not F."/>
            <person name="Otillar R."/>
            <person name="Panaud O."/>
            <person name="Pangilinan J."/>
            <person name="Paulsen I."/>
            <person name="Piegu B."/>
            <person name="Poliakov A."/>
            <person name="Robbens S."/>
            <person name="Schmutz J."/>
            <person name="Toulza E."/>
            <person name="Wyss T."/>
            <person name="Zelensky A."/>
            <person name="Zhou K."/>
            <person name="Armbrust E.V."/>
            <person name="Bhattacharya D."/>
            <person name="Goodenough U.W."/>
            <person name="Van de Peer Y."/>
            <person name="Grigoriev I.V."/>
        </authorList>
    </citation>
    <scope>NUCLEOTIDE SEQUENCE [LARGE SCALE GENOMIC DNA]</scope>
    <source>
        <strain evidence="3 4">CCMP1545</strain>
    </source>
</reference>